<protein>
    <recommendedName>
        <fullName evidence="5">Multidrug and toxin extrusion protein</fullName>
    </recommendedName>
</protein>
<keyword evidence="2" id="KW-0472">Membrane</keyword>
<keyword evidence="2" id="KW-1133">Transmembrane helix</keyword>
<reference evidence="3 4" key="1">
    <citation type="submission" date="2016-06" db="EMBL/GenBank/DDBJ databases">
        <title>The Draft Genome Sequence and Annotation of the Desert Woodrat Neotoma lepida.</title>
        <authorList>
            <person name="Campbell M."/>
            <person name="Oakeson K.F."/>
            <person name="Yandell M."/>
            <person name="Halpert J.R."/>
            <person name="Dearing D."/>
        </authorList>
    </citation>
    <scope>NUCLEOTIDE SEQUENCE [LARGE SCALE GENOMIC DNA]</scope>
    <source>
        <strain evidence="3">417</strain>
        <tissue evidence="3">Liver</tissue>
    </source>
</reference>
<keyword evidence="4" id="KW-1185">Reference proteome</keyword>
<dbReference type="Proteomes" id="UP000092124">
    <property type="component" value="Unassembled WGS sequence"/>
</dbReference>
<evidence type="ECO:0008006" key="5">
    <source>
        <dbReference type="Google" id="ProtNLM"/>
    </source>
</evidence>
<dbReference type="STRING" id="56216.A0A1A6HPJ6"/>
<proteinExistence type="predicted"/>
<gene>
    <name evidence="3" type="ORF">A6R68_21624</name>
</gene>
<keyword evidence="2" id="KW-0812">Transmembrane</keyword>
<dbReference type="OrthoDB" id="2126698at2759"/>
<evidence type="ECO:0000313" key="4">
    <source>
        <dbReference type="Proteomes" id="UP000092124"/>
    </source>
</evidence>
<accession>A0A1A6HPJ6</accession>
<evidence type="ECO:0000256" key="1">
    <source>
        <dbReference type="SAM" id="MobiDB-lite"/>
    </source>
</evidence>
<dbReference type="AlphaFoldDB" id="A0A1A6HPJ6"/>
<organism evidence="3 4">
    <name type="scientific">Neotoma lepida</name>
    <name type="common">Desert woodrat</name>
    <dbReference type="NCBI Taxonomy" id="56216"/>
    <lineage>
        <taxon>Eukaryota</taxon>
        <taxon>Metazoa</taxon>
        <taxon>Chordata</taxon>
        <taxon>Craniata</taxon>
        <taxon>Vertebrata</taxon>
        <taxon>Euteleostomi</taxon>
        <taxon>Mammalia</taxon>
        <taxon>Eutheria</taxon>
        <taxon>Euarchontoglires</taxon>
        <taxon>Glires</taxon>
        <taxon>Rodentia</taxon>
        <taxon>Myomorpha</taxon>
        <taxon>Muroidea</taxon>
        <taxon>Cricetidae</taxon>
        <taxon>Neotominae</taxon>
        <taxon>Neotoma</taxon>
    </lineage>
</organism>
<feature type="transmembrane region" description="Helical" evidence="2">
    <location>
        <begin position="41"/>
        <end position="64"/>
    </location>
</feature>
<dbReference type="EMBL" id="LZPO01017446">
    <property type="protein sequence ID" value="OBS80169.1"/>
    <property type="molecule type" value="Genomic_DNA"/>
</dbReference>
<name>A0A1A6HPJ6_NEOLE</name>
<comment type="caution">
    <text evidence="3">The sequence shown here is derived from an EMBL/GenBank/DDBJ whole genome shotgun (WGS) entry which is preliminary data.</text>
</comment>
<sequence>MEPAEDSLGAAIRLPEPPDSPQWRSPGCLRGALSPDVRREAVALAALAGPVFLAQLMIFLISIVSSIFCGHLGKVELDAVTLAVSVGCWNASCNSGGLQFLCQSIMVGYLAMKSLNL</sequence>
<evidence type="ECO:0000313" key="3">
    <source>
        <dbReference type="EMBL" id="OBS80169.1"/>
    </source>
</evidence>
<feature type="region of interest" description="Disordered" evidence="1">
    <location>
        <begin position="1"/>
        <end position="26"/>
    </location>
</feature>
<evidence type="ECO:0000256" key="2">
    <source>
        <dbReference type="SAM" id="Phobius"/>
    </source>
</evidence>